<evidence type="ECO:0000313" key="3">
    <source>
        <dbReference type="RefSeq" id="XP_071916282.1"/>
    </source>
</evidence>
<dbReference type="GeneID" id="140011391"/>
<accession>A0ABM4V9T1</accession>
<dbReference type="PROSITE" id="PS50878">
    <property type="entry name" value="RT_POL"/>
    <property type="match status" value="1"/>
</dbReference>
<dbReference type="PANTHER" id="PTHR33116">
    <property type="entry name" value="REVERSE TRANSCRIPTASE ZINC-BINDING DOMAIN-CONTAINING PROTEIN-RELATED-RELATED"/>
    <property type="match status" value="1"/>
</dbReference>
<evidence type="ECO:0000259" key="1">
    <source>
        <dbReference type="PROSITE" id="PS50878"/>
    </source>
</evidence>
<protein>
    <recommendedName>
        <fullName evidence="1">Reverse transcriptase domain-containing protein</fullName>
    </recommendedName>
</protein>
<evidence type="ECO:0000313" key="2">
    <source>
        <dbReference type="Proteomes" id="UP001652660"/>
    </source>
</evidence>
<dbReference type="InterPro" id="IPR000477">
    <property type="entry name" value="RT_dom"/>
</dbReference>
<dbReference type="RefSeq" id="XP_071916282.1">
    <property type="nucleotide sequence ID" value="XM_072060181.1"/>
</dbReference>
<dbReference type="Proteomes" id="UP001652660">
    <property type="component" value="Chromosome 7e"/>
</dbReference>
<name>A0ABM4V9T1_COFAR</name>
<sequence>MPRLYLLVVMEMFSCLIDHRVAQGGFSFHPKCKELNVIHVIFADDLFLLSAAKLQDVQILKTILEDFGRMSGLKPNLLKSEILFASEGALPLKYLGISLISTRLRISDCQGVIDSMKKKVQG</sequence>
<dbReference type="PANTHER" id="PTHR33116:SF84">
    <property type="entry name" value="RNA-DIRECTED DNA POLYMERASE"/>
    <property type="match status" value="1"/>
</dbReference>
<keyword evidence="2" id="KW-1185">Reference proteome</keyword>
<reference evidence="3" key="1">
    <citation type="submission" date="2025-08" db="UniProtKB">
        <authorList>
            <consortium name="RefSeq"/>
        </authorList>
    </citation>
    <scope>IDENTIFICATION</scope>
    <source>
        <tissue evidence="3">Leaves</tissue>
    </source>
</reference>
<feature type="domain" description="Reverse transcriptase" evidence="1">
    <location>
        <begin position="1"/>
        <end position="99"/>
    </location>
</feature>
<gene>
    <name evidence="3" type="primary">LOC140011391</name>
</gene>
<proteinExistence type="predicted"/>
<organism evidence="2 3">
    <name type="scientific">Coffea arabica</name>
    <name type="common">Arabian coffee</name>
    <dbReference type="NCBI Taxonomy" id="13443"/>
    <lineage>
        <taxon>Eukaryota</taxon>
        <taxon>Viridiplantae</taxon>
        <taxon>Streptophyta</taxon>
        <taxon>Embryophyta</taxon>
        <taxon>Tracheophyta</taxon>
        <taxon>Spermatophyta</taxon>
        <taxon>Magnoliopsida</taxon>
        <taxon>eudicotyledons</taxon>
        <taxon>Gunneridae</taxon>
        <taxon>Pentapetalae</taxon>
        <taxon>asterids</taxon>
        <taxon>lamiids</taxon>
        <taxon>Gentianales</taxon>
        <taxon>Rubiaceae</taxon>
        <taxon>Ixoroideae</taxon>
        <taxon>Gardenieae complex</taxon>
        <taxon>Bertiereae - Coffeeae clade</taxon>
        <taxon>Coffeeae</taxon>
        <taxon>Coffea</taxon>
    </lineage>
</organism>